<keyword evidence="4" id="KW-0496">Mitochondrion</keyword>
<comment type="subcellular location">
    <subcellularLocation>
        <location evidence="1 6">Mitochondrion inner membrane</location>
    </subcellularLocation>
</comment>
<dbReference type="EMBL" id="LDAU01000082">
    <property type="protein sequence ID" value="KRX07703.1"/>
    <property type="molecule type" value="Genomic_DNA"/>
</dbReference>
<dbReference type="Pfam" id="PF01145">
    <property type="entry name" value="Band_7"/>
    <property type="match status" value="1"/>
</dbReference>
<evidence type="ECO:0000256" key="2">
    <source>
        <dbReference type="ARBA" id="ARBA00009658"/>
    </source>
</evidence>
<dbReference type="GO" id="GO:0007005">
    <property type="term" value="P:mitochondrion organization"/>
    <property type="evidence" value="ECO:0007669"/>
    <property type="project" value="TreeGrafter"/>
</dbReference>
<comment type="similarity">
    <text evidence="2 6">Belongs to the prohibitin family.</text>
</comment>
<dbReference type="PANTHER" id="PTHR23222">
    <property type="entry name" value="PROHIBITIN"/>
    <property type="match status" value="1"/>
</dbReference>
<accession>A0A0V0QZH0</accession>
<dbReference type="OrthoDB" id="275637at2759"/>
<evidence type="ECO:0000256" key="1">
    <source>
        <dbReference type="ARBA" id="ARBA00004273"/>
    </source>
</evidence>
<sequence length="269" mass="30839">MAGILGGTLFGLYMVDQCRFTVNPGHTALMFNRFGGLSDRLYREGWHLRIPYFQVPIIYNIQTNLKQIPASTANKDMQNVILKLRVLYRPDQSNLPSLYRYCGLNYDDRVLPSIANEVLRSVIAQYTASQLMSQRDQVSNKIRRSLQQRAAQFYIVIDDVSISELTFGREYLQSIEAKQIAQQEAERAKYIVEQARNQKKSIIIKAQAEAQSIKLVGEAATNNPSYLDVRRIEYAKEIAQILSETRNHIMLNSDLLMMDTKQRPLGQSL</sequence>
<evidence type="ECO:0000259" key="7">
    <source>
        <dbReference type="SMART" id="SM00244"/>
    </source>
</evidence>
<organism evidence="8 9">
    <name type="scientific">Pseudocohnilembus persalinus</name>
    <name type="common">Ciliate</name>
    <dbReference type="NCBI Taxonomy" id="266149"/>
    <lineage>
        <taxon>Eukaryota</taxon>
        <taxon>Sar</taxon>
        <taxon>Alveolata</taxon>
        <taxon>Ciliophora</taxon>
        <taxon>Intramacronucleata</taxon>
        <taxon>Oligohymenophorea</taxon>
        <taxon>Scuticociliatia</taxon>
        <taxon>Philasterida</taxon>
        <taxon>Pseudocohnilembidae</taxon>
        <taxon>Pseudocohnilembus</taxon>
    </lineage>
</organism>
<evidence type="ECO:0000256" key="5">
    <source>
        <dbReference type="ARBA" id="ARBA00023136"/>
    </source>
</evidence>
<evidence type="ECO:0000256" key="3">
    <source>
        <dbReference type="ARBA" id="ARBA00022792"/>
    </source>
</evidence>
<name>A0A0V0QZH0_PSEPJ</name>
<dbReference type="OMA" id="RTKAHQV"/>
<evidence type="ECO:0000313" key="9">
    <source>
        <dbReference type="Proteomes" id="UP000054937"/>
    </source>
</evidence>
<evidence type="ECO:0000256" key="6">
    <source>
        <dbReference type="RuleBase" id="RU366048"/>
    </source>
</evidence>
<keyword evidence="9" id="KW-1185">Reference proteome</keyword>
<keyword evidence="5" id="KW-0472">Membrane</keyword>
<dbReference type="SMART" id="SM00244">
    <property type="entry name" value="PHB"/>
    <property type="match status" value="1"/>
</dbReference>
<dbReference type="Gene3D" id="3.30.479.30">
    <property type="entry name" value="Band 7 domain"/>
    <property type="match status" value="1"/>
</dbReference>
<comment type="caution">
    <text evidence="8">The sequence shown here is derived from an EMBL/GenBank/DDBJ whole genome shotgun (WGS) entry which is preliminary data.</text>
</comment>
<proteinExistence type="inferred from homology"/>
<dbReference type="InterPro" id="IPR000163">
    <property type="entry name" value="Prohibitin"/>
</dbReference>
<evidence type="ECO:0000313" key="8">
    <source>
        <dbReference type="EMBL" id="KRX07703.1"/>
    </source>
</evidence>
<evidence type="ECO:0000256" key="4">
    <source>
        <dbReference type="ARBA" id="ARBA00023128"/>
    </source>
</evidence>
<dbReference type="GO" id="GO:0005743">
    <property type="term" value="C:mitochondrial inner membrane"/>
    <property type="evidence" value="ECO:0007669"/>
    <property type="project" value="UniProtKB-SubCell"/>
</dbReference>
<feature type="domain" description="Band 7" evidence="7">
    <location>
        <begin position="18"/>
        <end position="179"/>
    </location>
</feature>
<dbReference type="InterPro" id="IPR001107">
    <property type="entry name" value="Band_7"/>
</dbReference>
<dbReference type="AlphaFoldDB" id="A0A0V0QZH0"/>
<protein>
    <recommendedName>
        <fullName evidence="6">Prohibitin</fullName>
    </recommendedName>
</protein>
<keyword evidence="3 6" id="KW-0999">Mitochondrion inner membrane</keyword>
<reference evidence="8 9" key="1">
    <citation type="journal article" date="2015" name="Sci. Rep.">
        <title>Genome of the facultative scuticociliatosis pathogen Pseudocohnilembus persalinus provides insight into its virulence through horizontal gene transfer.</title>
        <authorList>
            <person name="Xiong J."/>
            <person name="Wang G."/>
            <person name="Cheng J."/>
            <person name="Tian M."/>
            <person name="Pan X."/>
            <person name="Warren A."/>
            <person name="Jiang C."/>
            <person name="Yuan D."/>
            <person name="Miao W."/>
        </authorList>
    </citation>
    <scope>NUCLEOTIDE SEQUENCE [LARGE SCALE GENOMIC DNA]</scope>
    <source>
        <strain evidence="8">36N120E</strain>
    </source>
</reference>
<dbReference type="PRINTS" id="PR00679">
    <property type="entry name" value="PROHIBITIN"/>
</dbReference>
<dbReference type="Proteomes" id="UP000054937">
    <property type="component" value="Unassembled WGS sequence"/>
</dbReference>
<dbReference type="CDD" id="cd03401">
    <property type="entry name" value="SPFH_prohibitin"/>
    <property type="match status" value="1"/>
</dbReference>
<dbReference type="InParanoid" id="A0A0V0QZH0"/>
<gene>
    <name evidence="8" type="ORF">PPERSA_11252</name>
</gene>
<dbReference type="SUPFAM" id="SSF117892">
    <property type="entry name" value="Band 7/SPFH domain"/>
    <property type="match status" value="1"/>
</dbReference>
<dbReference type="PANTHER" id="PTHR23222:SF1">
    <property type="entry name" value="PROHIBITIN-2"/>
    <property type="match status" value="1"/>
</dbReference>
<dbReference type="InterPro" id="IPR036013">
    <property type="entry name" value="Band_7/SPFH_dom_sf"/>
</dbReference>